<dbReference type="EMBL" id="DVND01000184">
    <property type="protein sequence ID" value="HIU49154.1"/>
    <property type="molecule type" value="Genomic_DNA"/>
</dbReference>
<keyword evidence="3" id="KW-0732">Signal</keyword>
<evidence type="ECO:0000256" key="3">
    <source>
        <dbReference type="SAM" id="SignalP"/>
    </source>
</evidence>
<dbReference type="GO" id="GO:0016829">
    <property type="term" value="F:lyase activity"/>
    <property type="evidence" value="ECO:0007669"/>
    <property type="project" value="InterPro"/>
</dbReference>
<dbReference type="GO" id="GO:0016798">
    <property type="term" value="F:hydrolase activity, acting on glycosyl bonds"/>
    <property type="evidence" value="ECO:0007669"/>
    <property type="project" value="UniProtKB-KW"/>
</dbReference>
<evidence type="ECO:0000313" key="6">
    <source>
        <dbReference type="Proteomes" id="UP000824111"/>
    </source>
</evidence>
<sequence>MKVHIKRLTAMLLALCMALPAVSGLAAATDDTVFFYEDFNGYAENETETSVTAENTTPYVGDVAERNRGLLVKTGLAKGKISATWSDTSDNMVLAFDLKESVERSDVTVSMLNAAGAESAVLKITAAGAVETYDGKHLSNFGLDTMNRFAICADTVHEEYSVYINGRCVLSGWYFQTSGFKPSGIRFAFGSGETLAAEVYLDNIRAYSGTNVARTFTETEYNDEVIDIIDVPETMGTAVLTNNNFDDLPAGPLAPTAAGSYAVNELGINKKNNEVDVCAENGGMYLKISKISEDDTHADVNFTNDLNYLITQTDVRFEKFGATIHLSLLRDNVSSTSQADMSVGTIGEDGTFTMTNGVAPYKFKTGRWYNFAVAYSMPTRTLTVYVDYEPVAVDVPFFNSSFYTPRLTRLWVVGNDTSTVLDIDNFRVYEAREPTQDMGVIEDTWVSVMSDGTREQALLDGKTAMCTGNGIIYANGTKELSEMPEEADGEYYVSYETAKKLFPGLEAADTGEKIPVKQTAEALGLKVFEDADRYLLIFSENEFKADEELLDDVCVYMKNYLPTAEELQADFNANGGDVHPRILATAEDFEMIKRNIETDPEFASWHQKVIAKADTLLNKEIDTYKLSSDTGGQSNILAVARSFKEKMLYLGYAWKTTGDRKYFEYAWKELESCCSFPDWCPVHPLDTGEAMFAAAVGYDWFYDVLSDEQKKFIEENTLRLGIEPIRSAYYGKLHVENRFGALSGGNFVTANTNFNQVVNGGMVLAAMAFAGVYPEECFDAASKAIQSLTYVLPMYEPDGAWEEGPNYWTYSSEYIGYLISTLVTSCGSDYAILTHPGFDITPYYAMYLDSWQGINNFSDTEPGSFDSACFAFFGKYKNDPAISYQRYTAIKDRGCSPQVFDMLWYDADAVNEKPSLALDYHARGLDMVSIREDWDRSDSLNFGAHGGQNNVYHAHYDGGTWIFDLLGERWALDLGMDMATYVGNPMSSVYRGRAQGHNMLVFNPDENEDFVWESSTPLVRFESAPKGAIAVYDNSEGYSKWCTSVTRGFYVGDDRRSLTVRDEFTVIESGTEVYWNMQTAANVEIQGNKAILEQNGKLLQIEFASDTEDFEIIATPAVPFEGTLDNTPSTTSDADKTRLMVKLTASGSTYIEAKLSAVGEPASESGMINKPIAEWTLPEGELIKRGDFSVSSIMVDGEPLDGFNPKVTSYTIGVLEGNPVPVVTAASDNGTVVIDQAESLDEVTTVTGYDSNGLYKTIYSIKYSELKYPEDLFGMTRNVVYKLTVSSTPEEQNFGANMLDGDLGTRWASQGAGENAVFDLGSVKDIDAIAIAYEWGDERNYSFDVEVSLDGEYYTEVFSGASCGTTEDYELIPLESRVQARYVRFIGQGNTVNTWNGVREFAILTQK</sequence>
<keyword evidence="2" id="KW-0378">Hydrolase</keyword>
<evidence type="ECO:0000256" key="1">
    <source>
        <dbReference type="ARBA" id="ARBA00004196"/>
    </source>
</evidence>
<dbReference type="InterPro" id="IPR008979">
    <property type="entry name" value="Galactose-bd-like_sf"/>
</dbReference>
<dbReference type="Pfam" id="PF00754">
    <property type="entry name" value="F5_F8_type_C"/>
    <property type="match status" value="1"/>
</dbReference>
<accession>A0A9D1LW54</accession>
<name>A0A9D1LW54_9FIRM</name>
<dbReference type="PROSITE" id="PS50022">
    <property type="entry name" value="FA58C_3"/>
    <property type="match status" value="1"/>
</dbReference>
<dbReference type="Proteomes" id="UP000824111">
    <property type="component" value="Unassembled WGS sequence"/>
</dbReference>
<proteinExistence type="predicted"/>
<dbReference type="SUPFAM" id="SSF48230">
    <property type="entry name" value="Chondroitin AC/alginate lyase"/>
    <property type="match status" value="1"/>
</dbReference>
<feature type="chain" id="PRO_5039543026" evidence="3">
    <location>
        <begin position="29"/>
        <end position="1407"/>
    </location>
</feature>
<keyword evidence="2" id="KW-0326">Glycosidase</keyword>
<dbReference type="PANTHER" id="PTHR38045:SF1">
    <property type="entry name" value="HEPARINASE II_III-LIKE PROTEIN"/>
    <property type="match status" value="1"/>
</dbReference>
<gene>
    <name evidence="5" type="ORF">IAB04_07290</name>
</gene>
<dbReference type="Pfam" id="PF07940">
    <property type="entry name" value="Hepar_II_III_C"/>
    <property type="match status" value="1"/>
</dbReference>
<dbReference type="GO" id="GO:0030313">
    <property type="term" value="C:cell envelope"/>
    <property type="evidence" value="ECO:0007669"/>
    <property type="project" value="UniProtKB-SubCell"/>
</dbReference>
<feature type="signal peptide" evidence="3">
    <location>
        <begin position="1"/>
        <end position="28"/>
    </location>
</feature>
<dbReference type="InterPro" id="IPR032518">
    <property type="entry name" value="HepII_N"/>
</dbReference>
<feature type="domain" description="F5/8 type C" evidence="4">
    <location>
        <begin position="1267"/>
        <end position="1385"/>
    </location>
</feature>
<dbReference type="SUPFAM" id="SSF49899">
    <property type="entry name" value="Concanavalin A-like lectins/glucanases"/>
    <property type="match status" value="1"/>
</dbReference>
<dbReference type="Gene3D" id="2.60.120.260">
    <property type="entry name" value="Galactose-binding domain-like"/>
    <property type="match status" value="1"/>
</dbReference>
<organism evidence="5 6">
    <name type="scientific">Candidatus Avimonoglobus intestinipullorum</name>
    <dbReference type="NCBI Taxonomy" id="2840699"/>
    <lineage>
        <taxon>Bacteria</taxon>
        <taxon>Bacillati</taxon>
        <taxon>Bacillota</taxon>
        <taxon>Clostridia</taxon>
        <taxon>Eubacteriales</taxon>
        <taxon>Candidatus Avimonoglobus</taxon>
    </lineage>
</organism>
<evidence type="ECO:0000313" key="5">
    <source>
        <dbReference type="EMBL" id="HIU49154.1"/>
    </source>
</evidence>
<protein>
    <submittedName>
        <fullName evidence="5">Discoidin domain-containing protein</fullName>
    </submittedName>
</protein>
<dbReference type="Pfam" id="PF16332">
    <property type="entry name" value="DUF4962"/>
    <property type="match status" value="1"/>
</dbReference>
<dbReference type="InterPro" id="IPR013320">
    <property type="entry name" value="ConA-like_dom_sf"/>
</dbReference>
<dbReference type="SUPFAM" id="SSF49785">
    <property type="entry name" value="Galactose-binding domain-like"/>
    <property type="match status" value="1"/>
</dbReference>
<comment type="subcellular location">
    <subcellularLocation>
        <location evidence="1">Cell envelope</location>
    </subcellularLocation>
</comment>
<dbReference type="Gene3D" id="2.70.98.70">
    <property type="match status" value="1"/>
</dbReference>
<comment type="caution">
    <text evidence="5">The sequence shown here is derived from an EMBL/GenBank/DDBJ whole genome shotgun (WGS) entry which is preliminary data.</text>
</comment>
<dbReference type="InterPro" id="IPR012480">
    <property type="entry name" value="Hepar_II_III_C"/>
</dbReference>
<dbReference type="InterPro" id="IPR000421">
    <property type="entry name" value="FA58C"/>
</dbReference>
<reference evidence="5" key="1">
    <citation type="submission" date="2020-10" db="EMBL/GenBank/DDBJ databases">
        <authorList>
            <person name="Gilroy R."/>
        </authorList>
    </citation>
    <scope>NUCLEOTIDE SEQUENCE</scope>
    <source>
        <strain evidence="5">ChiSjej4B22-9803</strain>
    </source>
</reference>
<dbReference type="PANTHER" id="PTHR38045">
    <property type="entry name" value="CHROMOSOME 1, WHOLE GENOME SHOTGUN SEQUENCE"/>
    <property type="match status" value="1"/>
</dbReference>
<dbReference type="Gene3D" id="1.50.10.100">
    <property type="entry name" value="Chondroitin AC/alginate lyase"/>
    <property type="match status" value="1"/>
</dbReference>
<evidence type="ECO:0000256" key="2">
    <source>
        <dbReference type="ARBA" id="ARBA00023295"/>
    </source>
</evidence>
<evidence type="ECO:0000259" key="4">
    <source>
        <dbReference type="PROSITE" id="PS50022"/>
    </source>
</evidence>
<dbReference type="InterPro" id="IPR008929">
    <property type="entry name" value="Chondroitin_lyas"/>
</dbReference>
<reference evidence="5" key="2">
    <citation type="journal article" date="2021" name="PeerJ">
        <title>Extensive microbial diversity within the chicken gut microbiome revealed by metagenomics and culture.</title>
        <authorList>
            <person name="Gilroy R."/>
            <person name="Ravi A."/>
            <person name="Getino M."/>
            <person name="Pursley I."/>
            <person name="Horton D.L."/>
            <person name="Alikhan N.F."/>
            <person name="Baker D."/>
            <person name="Gharbi K."/>
            <person name="Hall N."/>
            <person name="Watson M."/>
            <person name="Adriaenssens E.M."/>
            <person name="Foster-Nyarko E."/>
            <person name="Jarju S."/>
            <person name="Secka A."/>
            <person name="Antonio M."/>
            <person name="Oren A."/>
            <person name="Chaudhuri R.R."/>
            <person name="La Ragione R."/>
            <person name="Hildebrand F."/>
            <person name="Pallen M.J."/>
        </authorList>
    </citation>
    <scope>NUCLEOTIDE SEQUENCE</scope>
    <source>
        <strain evidence="5">ChiSjej4B22-9803</strain>
    </source>
</reference>